<keyword evidence="1" id="KW-1133">Transmembrane helix</keyword>
<reference evidence="2" key="1">
    <citation type="journal article" date="2020" name="Nature">
        <title>Giant virus diversity and host interactions through global metagenomics.</title>
        <authorList>
            <person name="Schulz F."/>
            <person name="Roux S."/>
            <person name="Paez-Espino D."/>
            <person name="Jungbluth S."/>
            <person name="Walsh D.A."/>
            <person name="Denef V.J."/>
            <person name="McMahon K.D."/>
            <person name="Konstantinidis K.T."/>
            <person name="Eloe-Fadrosh E.A."/>
            <person name="Kyrpides N.C."/>
            <person name="Woyke T."/>
        </authorList>
    </citation>
    <scope>NUCLEOTIDE SEQUENCE</scope>
    <source>
        <strain evidence="2">GVMAG-M-3300009187-29</strain>
    </source>
</reference>
<evidence type="ECO:0000256" key="1">
    <source>
        <dbReference type="SAM" id="Phobius"/>
    </source>
</evidence>
<keyword evidence="1" id="KW-0472">Membrane</keyword>
<proteinExistence type="predicted"/>
<sequence length="276" mass="32708">MISIKQVLFISYAYFLRALYFIYFMFGRLPQLENKPAEIVKPYGEIYRIRFRNSFTDLLSLDVNSNIPDTFYNKKLLQTALIEADNDLEKEWRRRILFENTPRGNVIMYYDPYKLGFSYYCDQYLPYDILNAVAMKYVMTFKCYDFFMDELERPEDNPSKLLKIRADEEKKPILNKSKPENTIREGPFAKLKTYNTVSAKVETSKNKDKEQVKDKQRNCFINLGKTMNFQFLQKPKPRHANNGFKTDLIDGLSKNSDVQKQVFSYRDFKAAQAKLT</sequence>
<dbReference type="AlphaFoldDB" id="A0A6C0B2N0"/>
<keyword evidence="1" id="KW-0812">Transmembrane</keyword>
<accession>A0A6C0B2N0</accession>
<name>A0A6C0B2N0_9ZZZZ</name>
<feature type="transmembrane region" description="Helical" evidence="1">
    <location>
        <begin position="7"/>
        <end position="26"/>
    </location>
</feature>
<protein>
    <submittedName>
        <fullName evidence="2">Uncharacterized protein</fullName>
    </submittedName>
</protein>
<organism evidence="2">
    <name type="scientific">viral metagenome</name>
    <dbReference type="NCBI Taxonomy" id="1070528"/>
    <lineage>
        <taxon>unclassified sequences</taxon>
        <taxon>metagenomes</taxon>
        <taxon>organismal metagenomes</taxon>
    </lineage>
</organism>
<dbReference type="EMBL" id="MN739056">
    <property type="protein sequence ID" value="QHS86477.1"/>
    <property type="molecule type" value="Genomic_DNA"/>
</dbReference>
<evidence type="ECO:0000313" key="2">
    <source>
        <dbReference type="EMBL" id="QHS86477.1"/>
    </source>
</evidence>